<name>A0A8D8BZA3_CULPI</name>
<accession>A0A8D8BZA3</accession>
<dbReference type="EMBL" id="HBUE01093553">
    <property type="protein sequence ID" value="CAG6482485.1"/>
    <property type="molecule type" value="Transcribed_RNA"/>
</dbReference>
<dbReference type="AlphaFoldDB" id="A0A8D8BZA3"/>
<proteinExistence type="predicted"/>
<evidence type="ECO:0000256" key="1">
    <source>
        <dbReference type="SAM" id="Phobius"/>
    </source>
</evidence>
<keyword evidence="1" id="KW-0812">Transmembrane</keyword>
<keyword evidence="1" id="KW-1133">Transmembrane helix</keyword>
<sequence length="126" mass="14902">MFIQLMKIHDFQQTNLPQQPFSFLFLKLKLYRAIICFFCLIMFSLFFSHHIFLLVMIYVMFLILKSTCFCCPSFARSYHLLTFFLRLFGTASKQPASCDFSGLVFFFLRGVNFDSFALLSRLCCLF</sequence>
<keyword evidence="1" id="KW-0472">Membrane</keyword>
<feature type="transmembrane region" description="Helical" evidence="1">
    <location>
        <begin position="34"/>
        <end position="64"/>
    </location>
</feature>
<reference evidence="2" key="1">
    <citation type="submission" date="2021-05" db="EMBL/GenBank/DDBJ databases">
        <authorList>
            <person name="Alioto T."/>
            <person name="Alioto T."/>
            <person name="Gomez Garrido J."/>
        </authorList>
    </citation>
    <scope>NUCLEOTIDE SEQUENCE</scope>
</reference>
<evidence type="ECO:0000313" key="2">
    <source>
        <dbReference type="EMBL" id="CAG6482485.1"/>
    </source>
</evidence>
<protein>
    <submittedName>
        <fullName evidence="2">(northern house mosquito) hypothetical protein</fullName>
    </submittedName>
</protein>
<organism evidence="2">
    <name type="scientific">Culex pipiens</name>
    <name type="common">House mosquito</name>
    <dbReference type="NCBI Taxonomy" id="7175"/>
    <lineage>
        <taxon>Eukaryota</taxon>
        <taxon>Metazoa</taxon>
        <taxon>Ecdysozoa</taxon>
        <taxon>Arthropoda</taxon>
        <taxon>Hexapoda</taxon>
        <taxon>Insecta</taxon>
        <taxon>Pterygota</taxon>
        <taxon>Neoptera</taxon>
        <taxon>Endopterygota</taxon>
        <taxon>Diptera</taxon>
        <taxon>Nematocera</taxon>
        <taxon>Culicoidea</taxon>
        <taxon>Culicidae</taxon>
        <taxon>Culicinae</taxon>
        <taxon>Culicini</taxon>
        <taxon>Culex</taxon>
        <taxon>Culex</taxon>
    </lineage>
</organism>